<evidence type="ECO:0000313" key="2">
    <source>
        <dbReference type="Proteomes" id="UP001165960"/>
    </source>
</evidence>
<organism evidence="1 2">
    <name type="scientific">Entomophthora muscae</name>
    <dbReference type="NCBI Taxonomy" id="34485"/>
    <lineage>
        <taxon>Eukaryota</taxon>
        <taxon>Fungi</taxon>
        <taxon>Fungi incertae sedis</taxon>
        <taxon>Zoopagomycota</taxon>
        <taxon>Entomophthoromycotina</taxon>
        <taxon>Entomophthoromycetes</taxon>
        <taxon>Entomophthorales</taxon>
        <taxon>Entomophthoraceae</taxon>
        <taxon>Entomophthora</taxon>
    </lineage>
</organism>
<keyword evidence="2" id="KW-1185">Reference proteome</keyword>
<accession>A0ACC2U063</accession>
<evidence type="ECO:0000313" key="1">
    <source>
        <dbReference type="EMBL" id="KAJ9080379.1"/>
    </source>
</evidence>
<protein>
    <submittedName>
        <fullName evidence="1">Uncharacterized protein</fullName>
    </submittedName>
</protein>
<sequence>MEASQQQSSNAAKMCCGCGCPHRVTKLTRNYTKVITTRRVSLIYNPVYCQELVLSAMMEKVKPVLDTSYKPYMSDNKEQDDNKEPHYYQITCSEYRYSPCFDFVFGGLF</sequence>
<dbReference type="Proteomes" id="UP001165960">
    <property type="component" value="Unassembled WGS sequence"/>
</dbReference>
<comment type="caution">
    <text evidence="1">The sequence shown here is derived from an EMBL/GenBank/DDBJ whole genome shotgun (WGS) entry which is preliminary data.</text>
</comment>
<proteinExistence type="predicted"/>
<name>A0ACC2U063_9FUNG</name>
<dbReference type="EMBL" id="QTSX02001566">
    <property type="protein sequence ID" value="KAJ9080379.1"/>
    <property type="molecule type" value="Genomic_DNA"/>
</dbReference>
<reference evidence="1" key="1">
    <citation type="submission" date="2022-04" db="EMBL/GenBank/DDBJ databases">
        <title>Genome of the entomopathogenic fungus Entomophthora muscae.</title>
        <authorList>
            <person name="Elya C."/>
            <person name="Lovett B.R."/>
            <person name="Lee E."/>
            <person name="Macias A.M."/>
            <person name="Hajek A.E."/>
            <person name="De Bivort B.L."/>
            <person name="Kasson M.T."/>
            <person name="De Fine Licht H.H."/>
            <person name="Stajich J.E."/>
        </authorList>
    </citation>
    <scope>NUCLEOTIDE SEQUENCE</scope>
    <source>
        <strain evidence="1">Berkeley</strain>
    </source>
</reference>
<gene>
    <name evidence="1" type="ORF">DSO57_1025689</name>
</gene>